<evidence type="ECO:0000256" key="4">
    <source>
        <dbReference type="ARBA" id="ARBA00022517"/>
    </source>
</evidence>
<dbReference type="Proteomes" id="UP001165524">
    <property type="component" value="Unassembled WGS sequence"/>
</dbReference>
<dbReference type="Pfam" id="PF02620">
    <property type="entry name" value="YceD"/>
    <property type="match status" value="1"/>
</dbReference>
<reference evidence="6" key="1">
    <citation type="submission" date="2022-04" db="EMBL/GenBank/DDBJ databases">
        <title>Alcanivorax sp. CY1518 draft genome sequence.</title>
        <authorList>
            <person name="Zhao G."/>
            <person name="An M."/>
        </authorList>
    </citation>
    <scope>NUCLEOTIDE SEQUENCE</scope>
    <source>
        <strain evidence="6">CY1518</strain>
    </source>
</reference>
<keyword evidence="4" id="KW-0690">Ribosome biogenesis</keyword>
<evidence type="ECO:0000256" key="1">
    <source>
        <dbReference type="ARBA" id="ARBA00002868"/>
    </source>
</evidence>
<proteinExistence type="inferred from homology"/>
<gene>
    <name evidence="6" type="ORF">MU846_00640</name>
</gene>
<evidence type="ECO:0000256" key="2">
    <source>
        <dbReference type="ARBA" id="ARBA00010740"/>
    </source>
</evidence>
<dbReference type="PANTHER" id="PTHR38099:SF1">
    <property type="entry name" value="LARGE RIBOSOMAL RNA SUBUNIT ACCUMULATION PROTEIN YCED"/>
    <property type="match status" value="1"/>
</dbReference>
<organism evidence="6 7">
    <name type="scientific">Alcanivorax quisquiliarum</name>
    <dbReference type="NCBI Taxonomy" id="2933565"/>
    <lineage>
        <taxon>Bacteria</taxon>
        <taxon>Pseudomonadati</taxon>
        <taxon>Pseudomonadota</taxon>
        <taxon>Gammaproteobacteria</taxon>
        <taxon>Oceanospirillales</taxon>
        <taxon>Alcanivoracaceae</taxon>
        <taxon>Alcanivorax</taxon>
    </lineage>
</organism>
<dbReference type="EMBL" id="JALKII010000001">
    <property type="protein sequence ID" value="MCK0536215.1"/>
    <property type="molecule type" value="Genomic_DNA"/>
</dbReference>
<dbReference type="PANTHER" id="PTHR38099">
    <property type="entry name" value="LARGE RIBOSOMAL RNA SUBUNIT ACCUMULATION PROTEIN YCED"/>
    <property type="match status" value="1"/>
</dbReference>
<evidence type="ECO:0000256" key="3">
    <source>
        <dbReference type="ARBA" id="ARBA00015716"/>
    </source>
</evidence>
<name>A0ABT0E332_9GAMM</name>
<evidence type="ECO:0000313" key="6">
    <source>
        <dbReference type="EMBL" id="MCK0536215.1"/>
    </source>
</evidence>
<comment type="caution">
    <text evidence="6">The sequence shown here is derived from an EMBL/GenBank/DDBJ whole genome shotgun (WGS) entry which is preliminary data.</text>
</comment>
<dbReference type="InterPro" id="IPR003772">
    <property type="entry name" value="YceD"/>
</dbReference>
<comment type="similarity">
    <text evidence="2">Belongs to the DUF177 domain family.</text>
</comment>
<evidence type="ECO:0000313" key="7">
    <source>
        <dbReference type="Proteomes" id="UP001165524"/>
    </source>
</evidence>
<evidence type="ECO:0000256" key="5">
    <source>
        <dbReference type="ARBA" id="ARBA00031841"/>
    </source>
</evidence>
<dbReference type="RefSeq" id="WP_246947222.1">
    <property type="nucleotide sequence ID" value="NZ_JALKII010000001.1"/>
</dbReference>
<accession>A0ABT0E332</accession>
<protein>
    <recommendedName>
        <fullName evidence="3">Large ribosomal RNA subunit accumulation protein YceD</fullName>
    </recommendedName>
    <alternativeName>
        <fullName evidence="5">23S rRNA accumulation protein YceD</fullName>
    </alternativeName>
</protein>
<keyword evidence="7" id="KW-1185">Reference proteome</keyword>
<sequence>MFSGQLPHYIEPRKLAEQGGSVSGQTTVSALPRLAEFGHSQGEQVDVALDFERSAEDSLCTVQGTVKTRLQLVCQRCLEPVMYDITARVGLALVWSEEDAERLPERFDPWLMSDEKLSLVPLLEEELLLALPLVAMHEQCPTPLRNTAAPTPAETEIPKEQADNPFAILATLKKDRQE</sequence>
<comment type="function">
    <text evidence="1">Plays a role in synthesis, processing and/or stability of 23S rRNA.</text>
</comment>
<dbReference type="InterPro" id="IPR039255">
    <property type="entry name" value="YceD_bac"/>
</dbReference>